<name>A0A1G2MCQ1_9BACT</name>
<accession>A0A1G2MCQ1</accession>
<sequence>MHSFKHRSAVESGFSLVEVILSLGILALIGLAVFSFQKNVLSLNRLISGNLTSQAEARRALKDMSAEIRSASPSSLGAYALAQTSTSTLTFYSNIDADASVERVRYFIQGTTLKKGILKPSGTPLAYNPANETVRESIHNIGNGTTTLFSYHDTNYDGTSPPLAEPINISVVRLVKITVLIERSTGTPQSPLTLTTQVSMRNLKDNL</sequence>
<reference evidence="2 3" key="1">
    <citation type="journal article" date="2016" name="Nat. Commun.">
        <title>Thousands of microbial genomes shed light on interconnected biogeochemical processes in an aquifer system.</title>
        <authorList>
            <person name="Anantharaman K."/>
            <person name="Brown C.T."/>
            <person name="Hug L.A."/>
            <person name="Sharon I."/>
            <person name="Castelle C.J."/>
            <person name="Probst A.J."/>
            <person name="Thomas B.C."/>
            <person name="Singh A."/>
            <person name="Wilkins M.J."/>
            <person name="Karaoz U."/>
            <person name="Brodie E.L."/>
            <person name="Williams K.H."/>
            <person name="Hubbard S.S."/>
            <person name="Banfield J.F."/>
        </authorList>
    </citation>
    <scope>NUCLEOTIDE SEQUENCE [LARGE SCALE GENOMIC DNA]</scope>
</reference>
<keyword evidence="1" id="KW-1133">Transmembrane helix</keyword>
<comment type="caution">
    <text evidence="2">The sequence shown here is derived from an EMBL/GenBank/DDBJ whole genome shotgun (WGS) entry which is preliminary data.</text>
</comment>
<feature type="transmembrane region" description="Helical" evidence="1">
    <location>
        <begin position="12"/>
        <end position="36"/>
    </location>
</feature>
<evidence type="ECO:0000313" key="2">
    <source>
        <dbReference type="EMBL" id="OHA21494.1"/>
    </source>
</evidence>
<dbReference type="InterPro" id="IPR012902">
    <property type="entry name" value="N_methyl_site"/>
</dbReference>
<dbReference type="EMBL" id="MHRI01000007">
    <property type="protein sequence ID" value="OHA21494.1"/>
    <property type="molecule type" value="Genomic_DNA"/>
</dbReference>
<evidence type="ECO:0000256" key="1">
    <source>
        <dbReference type="SAM" id="Phobius"/>
    </source>
</evidence>
<proteinExistence type="predicted"/>
<evidence type="ECO:0000313" key="3">
    <source>
        <dbReference type="Proteomes" id="UP000178121"/>
    </source>
</evidence>
<keyword evidence="1" id="KW-0472">Membrane</keyword>
<organism evidence="2 3">
    <name type="scientific">Candidatus Taylorbacteria bacterium RIFCSPHIGHO2_01_FULL_51_15</name>
    <dbReference type="NCBI Taxonomy" id="1802304"/>
    <lineage>
        <taxon>Bacteria</taxon>
        <taxon>Candidatus Tayloriibacteriota</taxon>
    </lineage>
</organism>
<gene>
    <name evidence="2" type="ORF">A2849_03650</name>
</gene>
<dbReference type="PROSITE" id="PS00409">
    <property type="entry name" value="PROKAR_NTER_METHYL"/>
    <property type="match status" value="1"/>
</dbReference>
<dbReference type="AlphaFoldDB" id="A0A1G2MCQ1"/>
<dbReference type="Proteomes" id="UP000178121">
    <property type="component" value="Unassembled WGS sequence"/>
</dbReference>
<protein>
    <recommendedName>
        <fullName evidence="4">Type II secretion system protein J</fullName>
    </recommendedName>
</protein>
<keyword evidence="1" id="KW-0812">Transmembrane</keyword>
<evidence type="ECO:0008006" key="4">
    <source>
        <dbReference type="Google" id="ProtNLM"/>
    </source>
</evidence>